<feature type="transmembrane region" description="Helical" evidence="1">
    <location>
        <begin position="147"/>
        <end position="169"/>
    </location>
</feature>
<organism evidence="2 3">
    <name type="scientific">Rhizobium straminoryzae</name>
    <dbReference type="NCBI Taxonomy" id="1387186"/>
    <lineage>
        <taxon>Bacteria</taxon>
        <taxon>Pseudomonadati</taxon>
        <taxon>Pseudomonadota</taxon>
        <taxon>Alphaproteobacteria</taxon>
        <taxon>Hyphomicrobiales</taxon>
        <taxon>Rhizobiaceae</taxon>
        <taxon>Rhizobium/Agrobacterium group</taxon>
        <taxon>Rhizobium</taxon>
    </lineage>
</organism>
<proteinExistence type="predicted"/>
<feature type="transmembrane region" description="Helical" evidence="1">
    <location>
        <begin position="113"/>
        <end position="135"/>
    </location>
</feature>
<evidence type="ECO:0000313" key="3">
    <source>
        <dbReference type="Proteomes" id="UP000316801"/>
    </source>
</evidence>
<gene>
    <name evidence="2" type="ORF">FNA46_15530</name>
</gene>
<feature type="transmembrane region" description="Helical" evidence="1">
    <location>
        <begin position="74"/>
        <end position="92"/>
    </location>
</feature>
<sequence length="209" mass="22704">MSLGDLLVFSILCLLILDLPSASGRIMLDYSLARGKTRAMALIPAILLGSLLCFAAAFAIYVWLSDSLRTMRDLLSWSALAYLAIHVLRGLQIRQRLRLADNDNLREKTLFSTLSRGFLSQIRPGLAVAIAALLLQTVDSPQDLAELGLHAALAFTVAGVGAPLIQLLFARQRAARLKRASLGKPGAPKPRTRFIARRAVSAGYRRIAA</sequence>
<keyword evidence="1" id="KW-0472">Membrane</keyword>
<dbReference type="RefSeq" id="WP_143126119.1">
    <property type="nucleotide sequence ID" value="NZ_VJMG01000043.1"/>
</dbReference>
<feature type="transmembrane region" description="Helical" evidence="1">
    <location>
        <begin position="6"/>
        <end position="28"/>
    </location>
</feature>
<protein>
    <submittedName>
        <fullName evidence="2">Uncharacterized protein</fullName>
    </submittedName>
</protein>
<accession>A0A549T6L2</accession>
<evidence type="ECO:0000256" key="1">
    <source>
        <dbReference type="SAM" id="Phobius"/>
    </source>
</evidence>
<reference evidence="2 3" key="1">
    <citation type="submission" date="2019-07" db="EMBL/GenBank/DDBJ databases">
        <title>Ln-dependent methylotrophs.</title>
        <authorList>
            <person name="Tani A."/>
        </authorList>
    </citation>
    <scope>NUCLEOTIDE SEQUENCE [LARGE SCALE GENOMIC DNA]</scope>
    <source>
        <strain evidence="2 3">SM12</strain>
    </source>
</reference>
<feature type="transmembrane region" description="Helical" evidence="1">
    <location>
        <begin position="40"/>
        <end position="62"/>
    </location>
</feature>
<dbReference type="EMBL" id="VJMG01000043">
    <property type="protein sequence ID" value="TRL37514.1"/>
    <property type="molecule type" value="Genomic_DNA"/>
</dbReference>
<keyword evidence="1" id="KW-0812">Transmembrane</keyword>
<dbReference type="Proteomes" id="UP000316801">
    <property type="component" value="Unassembled WGS sequence"/>
</dbReference>
<dbReference type="AlphaFoldDB" id="A0A549T6L2"/>
<name>A0A549T6L2_9HYPH</name>
<keyword evidence="1" id="KW-1133">Transmembrane helix</keyword>
<comment type="caution">
    <text evidence="2">The sequence shown here is derived from an EMBL/GenBank/DDBJ whole genome shotgun (WGS) entry which is preliminary data.</text>
</comment>
<keyword evidence="3" id="KW-1185">Reference proteome</keyword>
<evidence type="ECO:0000313" key="2">
    <source>
        <dbReference type="EMBL" id="TRL37514.1"/>
    </source>
</evidence>